<evidence type="ECO:0000256" key="1">
    <source>
        <dbReference type="SAM" id="SignalP"/>
    </source>
</evidence>
<comment type="caution">
    <text evidence="2">The sequence shown here is derived from an EMBL/GenBank/DDBJ whole genome shotgun (WGS) entry which is preliminary data.</text>
</comment>
<evidence type="ECO:0000313" key="2">
    <source>
        <dbReference type="EMBL" id="ROT66883.1"/>
    </source>
</evidence>
<sequence>MCIIGHRHLAILLLLVLRGTSALQKDVYAKRSTWWTKRSLATRYTTDETIPGCNLFKTKGVECAIEKCSDQYGLCSYSARNSAELSHCSFLFHSCVSTCFKQDLPVVSLTL</sequence>
<dbReference type="AlphaFoldDB" id="A0A3R7PCS5"/>
<gene>
    <name evidence="2" type="ORF">C7M84_015075</name>
</gene>
<feature type="signal peptide" evidence="1">
    <location>
        <begin position="1"/>
        <end position="22"/>
    </location>
</feature>
<dbReference type="OrthoDB" id="6346634at2759"/>
<feature type="chain" id="PRO_5018683333" evidence="1">
    <location>
        <begin position="23"/>
        <end position="111"/>
    </location>
</feature>
<name>A0A3R7PCS5_PENVA</name>
<dbReference type="EMBL" id="QCYY01002879">
    <property type="protein sequence ID" value="ROT66883.1"/>
    <property type="molecule type" value="Genomic_DNA"/>
</dbReference>
<dbReference type="Proteomes" id="UP000283509">
    <property type="component" value="Unassembled WGS sequence"/>
</dbReference>
<accession>A0A3R7PCS5</accession>
<proteinExistence type="predicted"/>
<organism evidence="2 3">
    <name type="scientific">Penaeus vannamei</name>
    <name type="common">Whiteleg shrimp</name>
    <name type="synonym">Litopenaeus vannamei</name>
    <dbReference type="NCBI Taxonomy" id="6689"/>
    <lineage>
        <taxon>Eukaryota</taxon>
        <taxon>Metazoa</taxon>
        <taxon>Ecdysozoa</taxon>
        <taxon>Arthropoda</taxon>
        <taxon>Crustacea</taxon>
        <taxon>Multicrustacea</taxon>
        <taxon>Malacostraca</taxon>
        <taxon>Eumalacostraca</taxon>
        <taxon>Eucarida</taxon>
        <taxon>Decapoda</taxon>
        <taxon>Dendrobranchiata</taxon>
        <taxon>Penaeoidea</taxon>
        <taxon>Penaeidae</taxon>
        <taxon>Penaeus</taxon>
    </lineage>
</organism>
<keyword evidence="3" id="KW-1185">Reference proteome</keyword>
<evidence type="ECO:0000313" key="3">
    <source>
        <dbReference type="Proteomes" id="UP000283509"/>
    </source>
</evidence>
<protein>
    <submittedName>
        <fullName evidence="2">Uncharacterized protein</fullName>
    </submittedName>
</protein>
<keyword evidence="1" id="KW-0732">Signal</keyword>
<reference evidence="2 3" key="2">
    <citation type="submission" date="2019-01" db="EMBL/GenBank/DDBJ databases">
        <title>The decoding of complex shrimp genome reveals the adaptation for benthos swimmer, frequently molting mechanism and breeding impact on genome.</title>
        <authorList>
            <person name="Sun Y."/>
            <person name="Gao Y."/>
            <person name="Yu Y."/>
        </authorList>
    </citation>
    <scope>NUCLEOTIDE SEQUENCE [LARGE SCALE GENOMIC DNA]</scope>
    <source>
        <tissue evidence="2">Muscle</tissue>
    </source>
</reference>
<reference evidence="2 3" key="1">
    <citation type="submission" date="2018-04" db="EMBL/GenBank/DDBJ databases">
        <authorList>
            <person name="Zhang X."/>
            <person name="Yuan J."/>
            <person name="Li F."/>
            <person name="Xiang J."/>
        </authorList>
    </citation>
    <scope>NUCLEOTIDE SEQUENCE [LARGE SCALE GENOMIC DNA]</scope>
    <source>
        <tissue evidence="2">Muscle</tissue>
    </source>
</reference>